<feature type="compositionally biased region" description="Polar residues" evidence="1">
    <location>
        <begin position="463"/>
        <end position="492"/>
    </location>
</feature>
<evidence type="ECO:0000256" key="2">
    <source>
        <dbReference type="SAM" id="Phobius"/>
    </source>
</evidence>
<keyword evidence="6" id="KW-1185">Reference proteome</keyword>
<keyword evidence="2" id="KW-0472">Membrane</keyword>
<dbReference type="InterPro" id="IPR015920">
    <property type="entry name" value="Cellobiose_DH-like_cyt"/>
</dbReference>
<comment type="caution">
    <text evidence="5">The sequence shown here is derived from an EMBL/GenBank/DDBJ whole genome shotgun (WGS) entry which is preliminary data.</text>
</comment>
<reference evidence="5 6" key="1">
    <citation type="submission" date="2023-08" db="EMBL/GenBank/DDBJ databases">
        <title>Black Yeasts Isolated from many extreme environments.</title>
        <authorList>
            <person name="Coleine C."/>
            <person name="Stajich J.E."/>
            <person name="Selbmann L."/>
        </authorList>
    </citation>
    <scope>NUCLEOTIDE SEQUENCE [LARGE SCALE GENOMIC DNA]</scope>
    <source>
        <strain evidence="5 6">CCFEE 5910</strain>
    </source>
</reference>
<dbReference type="PANTHER" id="PTHR47797">
    <property type="entry name" value="DEHYDROGENASE, PUTATIVE (AFU_ORTHOLOGUE AFUA_8G05805)-RELATED"/>
    <property type="match status" value="1"/>
</dbReference>
<organism evidence="5 6">
    <name type="scientific">Lithohypha guttulata</name>
    <dbReference type="NCBI Taxonomy" id="1690604"/>
    <lineage>
        <taxon>Eukaryota</taxon>
        <taxon>Fungi</taxon>
        <taxon>Dikarya</taxon>
        <taxon>Ascomycota</taxon>
        <taxon>Pezizomycotina</taxon>
        <taxon>Eurotiomycetes</taxon>
        <taxon>Chaetothyriomycetidae</taxon>
        <taxon>Chaetothyriales</taxon>
        <taxon>Trichomeriaceae</taxon>
        <taxon>Lithohypha</taxon>
    </lineage>
</organism>
<accession>A0AAN7SU39</accession>
<dbReference type="PROSITE" id="PS50836">
    <property type="entry name" value="DOMON"/>
    <property type="match status" value="1"/>
</dbReference>
<evidence type="ECO:0000256" key="3">
    <source>
        <dbReference type="SAM" id="SignalP"/>
    </source>
</evidence>
<dbReference type="Gene3D" id="2.60.40.1210">
    <property type="entry name" value="Cellobiose dehydrogenase, cytochrome domain"/>
    <property type="match status" value="1"/>
</dbReference>
<protein>
    <recommendedName>
        <fullName evidence="4">DOMON domain-containing protein</fullName>
    </recommendedName>
</protein>
<dbReference type="SMART" id="SM00664">
    <property type="entry name" value="DoH"/>
    <property type="match status" value="1"/>
</dbReference>
<evidence type="ECO:0000313" key="5">
    <source>
        <dbReference type="EMBL" id="KAK5081590.1"/>
    </source>
</evidence>
<dbReference type="PANTHER" id="PTHR47797:SF1">
    <property type="entry name" value="CYTOCHROME B561 DOMAIN-CONTAINING PROTEIN-RELATED"/>
    <property type="match status" value="1"/>
</dbReference>
<feature type="transmembrane region" description="Helical" evidence="2">
    <location>
        <begin position="280"/>
        <end position="300"/>
    </location>
</feature>
<keyword evidence="3" id="KW-0732">Signal</keyword>
<dbReference type="AlphaFoldDB" id="A0AAN7SU39"/>
<gene>
    <name evidence="5" type="ORF">LTR05_007721</name>
</gene>
<feature type="transmembrane region" description="Helical" evidence="2">
    <location>
        <begin position="343"/>
        <end position="362"/>
    </location>
</feature>
<dbReference type="Gene3D" id="1.20.120.1770">
    <property type="match status" value="1"/>
</dbReference>
<dbReference type="CDD" id="cd08760">
    <property type="entry name" value="Cyt_b561_FRRS1_like"/>
    <property type="match status" value="1"/>
</dbReference>
<dbReference type="InterPro" id="IPR005018">
    <property type="entry name" value="DOMON_domain"/>
</dbReference>
<feature type="transmembrane region" description="Helical" evidence="2">
    <location>
        <begin position="382"/>
        <end position="402"/>
    </location>
</feature>
<evidence type="ECO:0000256" key="1">
    <source>
        <dbReference type="SAM" id="MobiDB-lite"/>
    </source>
</evidence>
<feature type="chain" id="PRO_5042911423" description="DOMON domain-containing protein" evidence="3">
    <location>
        <begin position="20"/>
        <end position="492"/>
    </location>
</feature>
<dbReference type="Proteomes" id="UP001309876">
    <property type="component" value="Unassembled WGS sequence"/>
</dbReference>
<dbReference type="CDD" id="cd09630">
    <property type="entry name" value="CDH_like_cytochrome"/>
    <property type="match status" value="1"/>
</dbReference>
<dbReference type="SUPFAM" id="SSF49344">
    <property type="entry name" value="CBD9-like"/>
    <property type="match status" value="1"/>
</dbReference>
<feature type="compositionally biased region" description="Low complexity" evidence="1">
    <location>
        <begin position="194"/>
        <end position="264"/>
    </location>
</feature>
<keyword evidence="2" id="KW-0812">Transmembrane</keyword>
<evidence type="ECO:0000259" key="4">
    <source>
        <dbReference type="PROSITE" id="PS50836"/>
    </source>
</evidence>
<proteinExistence type="predicted"/>
<feature type="region of interest" description="Disordered" evidence="1">
    <location>
        <begin position="177"/>
        <end position="271"/>
    </location>
</feature>
<name>A0AAN7SU39_9EURO</name>
<dbReference type="Pfam" id="PF16010">
    <property type="entry name" value="CDH-cyt"/>
    <property type="match status" value="1"/>
</dbReference>
<feature type="domain" description="DOMON" evidence="4">
    <location>
        <begin position="30"/>
        <end position="153"/>
    </location>
</feature>
<feature type="region of interest" description="Disordered" evidence="1">
    <location>
        <begin position="437"/>
        <end position="492"/>
    </location>
</feature>
<feature type="compositionally biased region" description="Basic and acidic residues" evidence="1">
    <location>
        <begin position="437"/>
        <end position="460"/>
    </location>
</feature>
<feature type="transmembrane region" description="Helical" evidence="2">
    <location>
        <begin position="408"/>
        <end position="431"/>
    </location>
</feature>
<dbReference type="EMBL" id="JAVRRJ010000009">
    <property type="protein sequence ID" value="KAK5081590.1"/>
    <property type="molecule type" value="Genomic_DNA"/>
</dbReference>
<sequence length="492" mass="51346">MGMKTVVGSFALFAAAASAQSPSVATYSNEGHSIAVNVPSDTASSGSGPIFFQISAPSGTAWTAFGQGSRMAGSNMFVIYSAGNGNVTLSPRLGTGHNMPQHDSSTMVTLLEGSGVASDGSLIANVRCDNCNSWSGGSMSYTSSSSSWIYASRSGSALDSTDVSESIAMHNSDTSFSLDLTEGTGGSSPNPFVAASEAPAESTSSSAGTSATASNSASATSSNRASATASSSASATSSNGVSAPVVSSGSDGSGSSSSGSSSGSQRPTNNSATLRSAHGIIMSVLFLGLFPFVSLTLYLPTAIKVRYIHAPLQILNLVLLIAGMALGIVLGQRFDALDGYHMIIGYIVVICLILFQPAMGLYQHLYYHRTGGSSFFGVAHRWFGRTMILLGIVNGGLGWYIAGNTSAYVPYAIVAAIVVLIYISVLLFAWYKSGKKQDPLNEKAGSDRSYEMQRSRESRHQRLSSNEYPQNGTQSTYHQQQRQNTRYTIGSR</sequence>
<keyword evidence="2" id="KW-1133">Transmembrane helix</keyword>
<feature type="signal peptide" evidence="3">
    <location>
        <begin position="1"/>
        <end position="19"/>
    </location>
</feature>
<feature type="transmembrane region" description="Helical" evidence="2">
    <location>
        <begin position="312"/>
        <end position="331"/>
    </location>
</feature>
<evidence type="ECO:0000313" key="6">
    <source>
        <dbReference type="Proteomes" id="UP001309876"/>
    </source>
</evidence>